<dbReference type="OrthoDB" id="5645664at2"/>
<dbReference type="AlphaFoldDB" id="A0A0W0Z9K0"/>
<keyword evidence="2" id="KW-1185">Reference proteome</keyword>
<proteinExistence type="predicted"/>
<comment type="caution">
    <text evidence="1">The sequence shown here is derived from an EMBL/GenBank/DDBJ whole genome shotgun (WGS) entry which is preliminary data.</text>
</comment>
<dbReference type="Proteomes" id="UP000054877">
    <property type="component" value="Unassembled WGS sequence"/>
</dbReference>
<organism evidence="1 2">
    <name type="scientific">Legionella spiritensis</name>
    <dbReference type="NCBI Taxonomy" id="452"/>
    <lineage>
        <taxon>Bacteria</taxon>
        <taxon>Pseudomonadati</taxon>
        <taxon>Pseudomonadota</taxon>
        <taxon>Gammaproteobacteria</taxon>
        <taxon>Legionellales</taxon>
        <taxon>Legionellaceae</taxon>
        <taxon>Legionella</taxon>
    </lineage>
</organism>
<dbReference type="EMBL" id="LNYX01000005">
    <property type="protein sequence ID" value="KTD65788.1"/>
    <property type="molecule type" value="Genomic_DNA"/>
</dbReference>
<evidence type="ECO:0000313" key="2">
    <source>
        <dbReference type="Proteomes" id="UP000054877"/>
    </source>
</evidence>
<gene>
    <name evidence="1" type="ORF">Lspi_0500</name>
</gene>
<dbReference type="PATRIC" id="fig|452.5.peg.551"/>
<evidence type="ECO:0008006" key="3">
    <source>
        <dbReference type="Google" id="ProtNLM"/>
    </source>
</evidence>
<accession>A0A0W0Z9K0</accession>
<reference evidence="1 2" key="1">
    <citation type="submission" date="2015-11" db="EMBL/GenBank/DDBJ databases">
        <title>Genomic analysis of 38 Legionella species identifies large and diverse effector repertoires.</title>
        <authorList>
            <person name="Burstein D."/>
            <person name="Amaro F."/>
            <person name="Zusman T."/>
            <person name="Lifshitz Z."/>
            <person name="Cohen O."/>
            <person name="Gilbert J.A."/>
            <person name="Pupko T."/>
            <person name="Shuman H.A."/>
            <person name="Segal G."/>
        </authorList>
    </citation>
    <scope>NUCLEOTIDE SEQUENCE [LARGE SCALE GENOMIC DNA]</scope>
    <source>
        <strain evidence="1 2">Mt.St.Helens-9</strain>
    </source>
</reference>
<sequence>MPYKLPAYEDLITKTDRLGESFNQLSKVYITPSCPQNEELPEDKELIESFLGRIGISWEVYQQNPGQYGTYLSYFYLRKLLDGLEETYKAKNREMRGIDAEPDHLRLDQISFLIQLRNNLPDNQSPVEADKVKPGSRKLQQAFKILLGGILWRYHRLENSYKGLSYSLINTGISFLGGTKIKADTCSALRQSLTELLGVDDENPLDDWTNYTCLNAFQSYMSQKDVKDKYNYIKSNKKQFDTDLDSLINKWRNKIQVTEFNRQHASLEFIQSVADTLTTYDTAVDDVLKKFEEGLEEGLEVRDSKAIIFDFFSREEVAGNIAKQLIVDIWPEDEKNAKITAIPKENITDFVKTLRRRHLVNSIAALFGAYLITKIKVIRENKASNDHLISTLNKAIGLLGENRLSSEDLKDIKLQQSSLIALENFIGIPKFRNALTIHAWSGHEFLSREIGIAISELNKQLESLLVKNSEEPIDQEPRFSFI</sequence>
<dbReference type="STRING" id="452.Lspi_0500"/>
<protein>
    <recommendedName>
        <fullName evidence="3">Substrate of the Dot/Icm secretion system</fullName>
    </recommendedName>
</protein>
<dbReference type="RefSeq" id="WP_058482433.1">
    <property type="nucleotide sequence ID" value="NZ_CAAAII010000003.1"/>
</dbReference>
<evidence type="ECO:0000313" key="1">
    <source>
        <dbReference type="EMBL" id="KTD65788.1"/>
    </source>
</evidence>
<name>A0A0W0Z9K0_LEGSP</name>